<name>A0A096CNZ4_9BACT</name>
<feature type="transmembrane region" description="Helical" evidence="1">
    <location>
        <begin position="64"/>
        <end position="83"/>
    </location>
</feature>
<proteinExistence type="predicted"/>
<keyword evidence="1" id="KW-0812">Transmembrane</keyword>
<evidence type="ECO:0000256" key="1">
    <source>
        <dbReference type="SAM" id="Phobius"/>
    </source>
</evidence>
<dbReference type="AlphaFoldDB" id="A0A096CNZ4"/>
<comment type="caution">
    <text evidence="3">The sequence shown here is derived from an EMBL/GenBank/DDBJ whole genome shotgun (WGS) entry which is preliminary data.</text>
</comment>
<dbReference type="EMBL" id="JRNS01000075">
    <property type="protein sequence ID" value="KGF56512.1"/>
    <property type="molecule type" value="Genomic_DNA"/>
</dbReference>
<organism evidence="3 4">
    <name type="scientific">Prevotella melaninogenica DNF00666</name>
    <dbReference type="NCBI Taxonomy" id="1401073"/>
    <lineage>
        <taxon>Bacteria</taxon>
        <taxon>Pseudomonadati</taxon>
        <taxon>Bacteroidota</taxon>
        <taxon>Bacteroidia</taxon>
        <taxon>Bacteroidales</taxon>
        <taxon>Prevotellaceae</taxon>
        <taxon>Prevotella</taxon>
    </lineage>
</organism>
<reference evidence="3 4" key="1">
    <citation type="submission" date="2014-07" db="EMBL/GenBank/DDBJ databases">
        <authorList>
            <person name="McCorrison J."/>
            <person name="Sanka R."/>
            <person name="Torralba M."/>
            <person name="Gillis M."/>
            <person name="Haft D.H."/>
            <person name="Methe B."/>
            <person name="Sutton G."/>
            <person name="Nelson K.E."/>
        </authorList>
    </citation>
    <scope>NUCLEOTIDE SEQUENCE [LARGE SCALE GENOMIC DNA]</scope>
    <source>
        <strain evidence="3 4">DNF00666</strain>
    </source>
</reference>
<keyword evidence="1" id="KW-1133">Transmembrane helix</keyword>
<feature type="domain" description="Protein-glutamine gamma-glutamyltransferase-like C-terminal" evidence="2">
    <location>
        <begin position="132"/>
        <end position="192"/>
    </location>
</feature>
<evidence type="ECO:0000313" key="3">
    <source>
        <dbReference type="EMBL" id="KGF56512.1"/>
    </source>
</evidence>
<protein>
    <recommendedName>
        <fullName evidence="2">Protein-glutamine gamma-glutamyltransferase-like C-terminal domain-containing protein</fullName>
    </recommendedName>
</protein>
<evidence type="ECO:0000313" key="4">
    <source>
        <dbReference type="Proteomes" id="UP000029578"/>
    </source>
</evidence>
<dbReference type="InterPro" id="IPR025403">
    <property type="entry name" value="TgpA-like_C"/>
</dbReference>
<dbReference type="RefSeq" id="WP_036861648.1">
    <property type="nucleotide sequence ID" value="NZ_JRNS01000075.1"/>
</dbReference>
<sequence length="203" mass="23889">MLQPLSDTLSCDSALLHQYRSDDAYNYARELQAPELDWWDWLMSKIGEFLSDLFSIQGKGDFRIVIYIVIALAFIALIAFILYRYQFKLFGRAGKVTNENDEEDNIYGVDFDAVYAKAMAQKDYYKAVRMVYLRTLRWLSDGNKISWQLYKTPTQYTREYLSVEFERMTTAFMRVRYGNYQASEELVELLLDLESKIKKGGKE</sequence>
<gene>
    <name evidence="3" type="ORF">HMPREF0661_00995</name>
</gene>
<keyword evidence="1" id="KW-0472">Membrane</keyword>
<evidence type="ECO:0000259" key="2">
    <source>
        <dbReference type="Pfam" id="PF13559"/>
    </source>
</evidence>
<dbReference type="Proteomes" id="UP000029578">
    <property type="component" value="Unassembled WGS sequence"/>
</dbReference>
<accession>A0A096CNZ4</accession>
<dbReference type="Pfam" id="PF13559">
    <property type="entry name" value="DUF4129"/>
    <property type="match status" value="1"/>
</dbReference>